<gene>
    <name evidence="5" type="ORF">EPJ76_02825</name>
</gene>
<dbReference type="InterPro" id="IPR002018">
    <property type="entry name" value="CarbesteraseB"/>
</dbReference>
<dbReference type="SUPFAM" id="SSF53474">
    <property type="entry name" value="alpha/beta-Hydrolases"/>
    <property type="match status" value="1"/>
</dbReference>
<sequence length="541" mass="61371">MNKYLFFLITFFCICCNNTVKETEFGKVKGTKENEVIIWYGIPYGKIPINDLRWKRPENPETWNGELDATEWKGLALQLNGDEVVGNEDCLNLDIYSKVGAKDLPVMVFLHGGNNQTGSTKEIIGTEIVKKNDIVFISVNYRLGLLGFNNLPALLDENNNTGNFTLLDISKALDWIKNNISEFGGDPKNITVSGFSAGGRDVMAMLISPIFKDKFQKAIVFSGGMTIADETLSAKKIAKAIAPLAIEDGKFEDQNIAEDWLLQSSEDVKDYLYSISSMRLAKLMVNAGIRMSVFPHLYGDDISLPKDGFDTLNYNAVPIIMITGTTEFSIFANGDSYFKSENMKDYSNNEIEKAKEFSIKYGSKLYGYFNTEASAEKMNNFYKEIPIYLCSINYGDNSSDYKIPIFGSFHGIFVPMLSTENNYKSIGDDIFLSESYKSMSDTFNKYLKNFLYYGNPNDEDLPKWENWNLKNPLSLVLDAKNDKVTAESKKLTISYKEIIQEMNDDISISVELKNKIIKNVLNGRWFSDYMDKYYSNADLWD</sequence>
<feature type="domain" description="Carboxylesterase type B" evidence="4">
    <location>
        <begin position="20"/>
        <end position="382"/>
    </location>
</feature>
<evidence type="ECO:0000256" key="2">
    <source>
        <dbReference type="ARBA" id="ARBA00022801"/>
    </source>
</evidence>
<protein>
    <recommendedName>
        <fullName evidence="3">Carboxylic ester hydrolase</fullName>
        <ecNumber evidence="3">3.1.1.-</ecNumber>
    </recommendedName>
</protein>
<dbReference type="AlphaFoldDB" id="A0A5C8G554"/>
<dbReference type="InterPro" id="IPR029058">
    <property type="entry name" value="AB_hydrolase_fold"/>
</dbReference>
<evidence type="ECO:0000256" key="1">
    <source>
        <dbReference type="ARBA" id="ARBA00005964"/>
    </source>
</evidence>
<dbReference type="Proteomes" id="UP000322327">
    <property type="component" value="Unassembled WGS sequence"/>
</dbReference>
<comment type="similarity">
    <text evidence="1 3">Belongs to the type-B carboxylesterase/lipase family.</text>
</comment>
<evidence type="ECO:0000256" key="3">
    <source>
        <dbReference type="RuleBase" id="RU361235"/>
    </source>
</evidence>
<dbReference type="PANTHER" id="PTHR11559">
    <property type="entry name" value="CARBOXYLESTERASE"/>
    <property type="match status" value="1"/>
</dbReference>
<dbReference type="EMBL" id="SAYI01000013">
    <property type="protein sequence ID" value="TXJ57034.1"/>
    <property type="molecule type" value="Genomic_DNA"/>
</dbReference>
<evidence type="ECO:0000259" key="4">
    <source>
        <dbReference type="Pfam" id="PF00135"/>
    </source>
</evidence>
<evidence type="ECO:0000313" key="6">
    <source>
        <dbReference type="Proteomes" id="UP000322327"/>
    </source>
</evidence>
<dbReference type="EC" id="3.1.1.-" evidence="3"/>
<organism evidence="5 6">
    <name type="scientific">Brachyspira aalborgi</name>
    <dbReference type="NCBI Taxonomy" id="29522"/>
    <lineage>
        <taxon>Bacteria</taxon>
        <taxon>Pseudomonadati</taxon>
        <taxon>Spirochaetota</taxon>
        <taxon>Spirochaetia</taxon>
        <taxon>Brachyspirales</taxon>
        <taxon>Brachyspiraceae</taxon>
        <taxon>Brachyspira</taxon>
    </lineage>
</organism>
<dbReference type="PROSITE" id="PS00122">
    <property type="entry name" value="CARBOXYLESTERASE_B_1"/>
    <property type="match status" value="1"/>
</dbReference>
<reference evidence="5 6" key="1">
    <citation type="journal article" date="1992" name="Lakartidningen">
        <title>[Penicillin V and not amoxicillin is the first choice preparation in acute otitis].</title>
        <authorList>
            <person name="Kamme C."/>
            <person name="Lundgren K."/>
            <person name="Prellner K."/>
        </authorList>
    </citation>
    <scope>NUCLEOTIDE SEQUENCE [LARGE SCALE GENOMIC DNA]</scope>
    <source>
        <strain evidence="5 6">PC3053II</strain>
    </source>
</reference>
<dbReference type="GO" id="GO:0016787">
    <property type="term" value="F:hydrolase activity"/>
    <property type="evidence" value="ECO:0007669"/>
    <property type="project" value="UniProtKB-KW"/>
</dbReference>
<keyword evidence="2 3" id="KW-0378">Hydrolase</keyword>
<evidence type="ECO:0000313" key="5">
    <source>
        <dbReference type="EMBL" id="TXJ57034.1"/>
    </source>
</evidence>
<accession>A0A5C8G554</accession>
<dbReference type="Pfam" id="PF00135">
    <property type="entry name" value="COesterase"/>
    <property type="match status" value="1"/>
</dbReference>
<proteinExistence type="inferred from homology"/>
<dbReference type="Gene3D" id="3.40.50.1820">
    <property type="entry name" value="alpha/beta hydrolase"/>
    <property type="match status" value="1"/>
</dbReference>
<comment type="caution">
    <text evidence="5">The sequence shown here is derived from an EMBL/GenBank/DDBJ whole genome shotgun (WGS) entry which is preliminary data.</text>
</comment>
<name>A0A5C8G554_9SPIR</name>
<dbReference type="InterPro" id="IPR019826">
    <property type="entry name" value="Carboxylesterase_B_AS"/>
</dbReference>
<dbReference type="InterPro" id="IPR050309">
    <property type="entry name" value="Type-B_Carboxylest/Lipase"/>
</dbReference>